<gene>
    <name evidence="1" type="ORF">ACM01_14855</name>
</gene>
<dbReference type="OrthoDB" id="4086465at2"/>
<evidence type="ECO:0000313" key="1">
    <source>
        <dbReference type="EMBL" id="KMS74198.1"/>
    </source>
</evidence>
<sequence>MTHEGMKVPEVTVARYAAPRVRAVPVTEVITAKPLDGRCPGHYQQVLLNTRSGELRFHEVPEDWEPWNPVWRSIGDVPRETYDRWHPGKFFSGVGPHQWFEPVPELLSWTIDSGVEELPYLDAEAANAFLGELTPYAQALLDGLFDVGGDLDWSADSGRAGRNITRLCKRDRKAAGLEADAHLVEYGTIVARFPQVYQLNLLRRSLDELARDCESITRYLGSNEPWHQEIKKVFGVPYRDGSGINLDVLGVRAWYRSVLMDGDPRPLKEFSDWDAEHDRLAAGDITSTSTDAELDRWADREEENAARQGWRLLGVREAASAHREQLRDRGWDRLAVLGADIAELEDSTDAVDKKLETTRQELLQLVTAAIDWGRSDTEIATRARVTRRAVHELRDTVAAGHQK</sequence>
<reference evidence="1 2" key="1">
    <citation type="submission" date="2015-06" db="EMBL/GenBank/DDBJ databases">
        <authorList>
            <person name="Ju K.-S."/>
            <person name="Doroghazi J.R."/>
            <person name="Metcalf W.W."/>
        </authorList>
    </citation>
    <scope>NUCLEOTIDE SEQUENCE [LARGE SCALE GENOMIC DNA]</scope>
    <source>
        <strain evidence="1 2">NRRL 3414</strain>
    </source>
</reference>
<evidence type="ECO:0000313" key="2">
    <source>
        <dbReference type="Proteomes" id="UP000037432"/>
    </source>
</evidence>
<accession>A0A0J7ZG95</accession>
<comment type="caution">
    <text evidence="1">The sequence shown here is derived from an EMBL/GenBank/DDBJ whole genome shotgun (WGS) entry which is preliminary data.</text>
</comment>
<protein>
    <submittedName>
        <fullName evidence="1">Uncharacterized protein</fullName>
    </submittedName>
</protein>
<dbReference type="PATRIC" id="fig|1938.3.peg.8550"/>
<dbReference type="RefSeq" id="WP_048581672.1">
    <property type="nucleotide sequence ID" value="NZ_LFNT01000014.1"/>
</dbReference>
<dbReference type="AlphaFoldDB" id="A0A0J7ZG95"/>
<dbReference type="Proteomes" id="UP000037432">
    <property type="component" value="Unassembled WGS sequence"/>
</dbReference>
<organism evidence="1 2">
    <name type="scientific">Streptomyces viridochromogenes</name>
    <dbReference type="NCBI Taxonomy" id="1938"/>
    <lineage>
        <taxon>Bacteria</taxon>
        <taxon>Bacillati</taxon>
        <taxon>Actinomycetota</taxon>
        <taxon>Actinomycetes</taxon>
        <taxon>Kitasatosporales</taxon>
        <taxon>Streptomycetaceae</taxon>
        <taxon>Streptomyces</taxon>
    </lineage>
</organism>
<proteinExistence type="predicted"/>
<dbReference type="EMBL" id="LFNT01000014">
    <property type="protein sequence ID" value="KMS74198.1"/>
    <property type="molecule type" value="Genomic_DNA"/>
</dbReference>
<name>A0A0J7ZG95_STRVR</name>